<proteinExistence type="predicted"/>
<dbReference type="InterPro" id="IPR008250">
    <property type="entry name" value="ATPase_P-typ_transduc_dom_A_sf"/>
</dbReference>
<evidence type="ECO:0000256" key="4">
    <source>
        <dbReference type="ARBA" id="ARBA00022989"/>
    </source>
</evidence>
<keyword evidence="4 7" id="KW-1133">Transmembrane helix</keyword>
<dbReference type="Gene3D" id="3.40.1110.10">
    <property type="entry name" value="Calcium-transporting ATPase, cytoplasmic domain N"/>
    <property type="match status" value="1"/>
</dbReference>
<dbReference type="InterPro" id="IPR044492">
    <property type="entry name" value="P_typ_ATPase_HD_dom"/>
</dbReference>
<evidence type="ECO:0000256" key="5">
    <source>
        <dbReference type="ARBA" id="ARBA00023136"/>
    </source>
</evidence>
<name>A0ABT9UHI3_9MICC</name>
<dbReference type="Gene3D" id="3.40.50.1000">
    <property type="entry name" value="HAD superfamily/HAD-like"/>
    <property type="match status" value="1"/>
</dbReference>
<feature type="transmembrane region" description="Helical" evidence="7">
    <location>
        <begin position="265"/>
        <end position="291"/>
    </location>
</feature>
<comment type="caution">
    <text evidence="9">The sequence shown here is derived from an EMBL/GenBank/DDBJ whole genome shotgun (WGS) entry which is preliminary data.</text>
</comment>
<feature type="transmembrane region" description="Helical" evidence="7">
    <location>
        <begin position="227"/>
        <end position="245"/>
    </location>
</feature>
<dbReference type="Pfam" id="PF00122">
    <property type="entry name" value="E1-E2_ATPase"/>
    <property type="match status" value="1"/>
</dbReference>
<protein>
    <submittedName>
        <fullName evidence="9">Cation-transporting ATPase E</fullName>
        <ecNumber evidence="9">3.6.3.-</ecNumber>
    </submittedName>
</protein>
<feature type="transmembrane region" description="Helical" evidence="7">
    <location>
        <begin position="56"/>
        <end position="74"/>
    </location>
</feature>
<dbReference type="SUPFAM" id="SSF56784">
    <property type="entry name" value="HAD-like"/>
    <property type="match status" value="1"/>
</dbReference>
<feature type="transmembrane region" description="Helical" evidence="7">
    <location>
        <begin position="748"/>
        <end position="765"/>
    </location>
</feature>
<dbReference type="InterPro" id="IPR036412">
    <property type="entry name" value="HAD-like_sf"/>
</dbReference>
<dbReference type="RefSeq" id="WP_307490483.1">
    <property type="nucleotide sequence ID" value="NZ_JAUSSY010000007.1"/>
</dbReference>
<feature type="transmembrane region" description="Helical" evidence="7">
    <location>
        <begin position="718"/>
        <end position="736"/>
    </location>
</feature>
<dbReference type="SUPFAM" id="SSF81653">
    <property type="entry name" value="Calcium ATPase, transduction domain A"/>
    <property type="match status" value="1"/>
</dbReference>
<dbReference type="SUPFAM" id="SSF81660">
    <property type="entry name" value="Metal cation-transporting ATPase, ATP-binding domain N"/>
    <property type="match status" value="1"/>
</dbReference>
<evidence type="ECO:0000256" key="3">
    <source>
        <dbReference type="ARBA" id="ARBA00022967"/>
    </source>
</evidence>
<keyword evidence="9" id="KW-0378">Hydrolase</keyword>
<dbReference type="PRINTS" id="PR00119">
    <property type="entry name" value="CATATPASE"/>
</dbReference>
<dbReference type="EC" id="3.6.3.-" evidence="9"/>
<feature type="transmembrane region" description="Helical" evidence="7">
    <location>
        <begin position="777"/>
        <end position="797"/>
    </location>
</feature>
<dbReference type="GO" id="GO:0016787">
    <property type="term" value="F:hydrolase activity"/>
    <property type="evidence" value="ECO:0007669"/>
    <property type="project" value="UniProtKB-KW"/>
</dbReference>
<sequence length="838" mass="87325">MSPAGENGTPVPGMDLRHARDGLSTAEVRERTASGRINSVPTATSRSVREIVQANVFTLFNGVVGGCFILLLFLGQWRDALFGLSAISNSLIGIVQEYRAKRSLDQLAILQAARSTVVRNGTRESISSEDLVPDDLVVLNAGDQVTADLLLLGDSPLEVDESLLTGESEPVPKTGGAVLLSGSLILAGNGRATVLRVGPDTFAYRLAAEARRFSLVTSEIRRGLEKVFTVITWLLLPTALLLTNAQMQDQGGWAGALGSGRWIPAAVGAIAGIMAMIPLGLLLMTSVAFAVGGLRLARQKVLIQELAAVEVLARVDVLCLDKTGTLSSGSIVFDAIHDAGTARAAGWRAALEWFGANADASSTAAAIGAAFPVQRPLQEQDSVPFSSARKWSSATFGPESAASGTWILGAPDAVLGSAGSARAHDKAAALASTGLRTLALAHLPAPLPSGAADSGLPTDLVPVMILTFRESIRRDAAATLDYFRRQGVSVKIISGDDPRTVAALAGAVGFGSGAAYDARTLPLDRLQLEEAVEACDLFGSVTPSQKRDLIQALKRRGHTVAMTGDGVNDVLALKEADLGIAMDSASPATKAVARLVLLDGRFERLPAVVDEGRRAISNIERVSLVFLSKTVYATVISIVTGILLLAFPFLPRQLSALDGLTIGLPSFFLALQPGGQRYAPGFLRRSLAFAVPAGICGALCVLAVSGYAQIWSGHSQEAAQSAATVTLGLVAAWILVMASRPLNVTKVLILAGMYAGLVLLFTVPLTQEFFRVDWPPAGLLVPAVAVAAAGCGAIEIIGRLTRRRPAAGGPGLGPLTLEPASREADGGNAGHRDGPVSR</sequence>
<feature type="region of interest" description="Disordered" evidence="6">
    <location>
        <begin position="806"/>
        <end position="838"/>
    </location>
</feature>
<keyword evidence="5 7" id="KW-0472">Membrane</keyword>
<dbReference type="NCBIfam" id="TIGR01494">
    <property type="entry name" value="ATPase_P-type"/>
    <property type="match status" value="2"/>
</dbReference>
<dbReference type="PANTHER" id="PTHR42861">
    <property type="entry name" value="CALCIUM-TRANSPORTING ATPASE"/>
    <property type="match status" value="1"/>
</dbReference>
<evidence type="ECO:0000256" key="2">
    <source>
        <dbReference type="ARBA" id="ARBA00022692"/>
    </source>
</evidence>
<dbReference type="InterPro" id="IPR023298">
    <property type="entry name" value="ATPase_P-typ_TM_dom_sf"/>
</dbReference>
<organism evidence="9 10">
    <name type="scientific">Pseudarthrobacter defluvii</name>
    <dbReference type="NCBI Taxonomy" id="410837"/>
    <lineage>
        <taxon>Bacteria</taxon>
        <taxon>Bacillati</taxon>
        <taxon>Actinomycetota</taxon>
        <taxon>Actinomycetes</taxon>
        <taxon>Micrococcales</taxon>
        <taxon>Micrococcaceae</taxon>
        <taxon>Pseudarthrobacter</taxon>
    </lineage>
</organism>
<dbReference type="SFLD" id="SFLDF00027">
    <property type="entry name" value="p-type_atpase"/>
    <property type="match status" value="1"/>
</dbReference>
<keyword evidence="3" id="KW-1278">Translocase</keyword>
<keyword evidence="2 7" id="KW-0812">Transmembrane</keyword>
<comment type="subcellular location">
    <subcellularLocation>
        <location evidence="1">Cell membrane</location>
        <topology evidence="1">Multi-pass membrane protein</topology>
    </subcellularLocation>
</comment>
<evidence type="ECO:0000259" key="8">
    <source>
        <dbReference type="Pfam" id="PF00122"/>
    </source>
</evidence>
<evidence type="ECO:0000256" key="1">
    <source>
        <dbReference type="ARBA" id="ARBA00004651"/>
    </source>
</evidence>
<feature type="transmembrane region" description="Helical" evidence="7">
    <location>
        <begin position="687"/>
        <end position="712"/>
    </location>
</feature>
<dbReference type="Proteomes" id="UP001226389">
    <property type="component" value="Unassembled WGS sequence"/>
</dbReference>
<reference evidence="9 10" key="1">
    <citation type="submission" date="2023-07" db="EMBL/GenBank/DDBJ databases">
        <title>Sorghum-associated microbial communities from plants grown in Nebraska, USA.</title>
        <authorList>
            <person name="Schachtman D."/>
        </authorList>
    </citation>
    <scope>NUCLEOTIDE SEQUENCE [LARGE SCALE GENOMIC DNA]</scope>
    <source>
        <strain evidence="9 10">DS994</strain>
    </source>
</reference>
<keyword evidence="10" id="KW-1185">Reference proteome</keyword>
<dbReference type="InterPro" id="IPR059000">
    <property type="entry name" value="ATPase_P-type_domA"/>
</dbReference>
<evidence type="ECO:0000313" key="9">
    <source>
        <dbReference type="EMBL" id="MDQ0119103.1"/>
    </source>
</evidence>
<dbReference type="InterPro" id="IPR001757">
    <property type="entry name" value="P_typ_ATPase"/>
</dbReference>
<feature type="compositionally biased region" description="Basic and acidic residues" evidence="6">
    <location>
        <begin position="820"/>
        <end position="838"/>
    </location>
</feature>
<feature type="domain" description="P-type ATPase A" evidence="8">
    <location>
        <begin position="111"/>
        <end position="209"/>
    </location>
</feature>
<accession>A0ABT9UHI3</accession>
<dbReference type="SUPFAM" id="SSF81665">
    <property type="entry name" value="Calcium ATPase, transmembrane domain M"/>
    <property type="match status" value="1"/>
</dbReference>
<dbReference type="PRINTS" id="PR00120">
    <property type="entry name" value="HATPASE"/>
</dbReference>
<evidence type="ECO:0000256" key="6">
    <source>
        <dbReference type="SAM" id="MobiDB-lite"/>
    </source>
</evidence>
<dbReference type="EMBL" id="JAUSSY010000007">
    <property type="protein sequence ID" value="MDQ0119103.1"/>
    <property type="molecule type" value="Genomic_DNA"/>
</dbReference>
<evidence type="ECO:0000256" key="7">
    <source>
        <dbReference type="SAM" id="Phobius"/>
    </source>
</evidence>
<dbReference type="InterPro" id="IPR023299">
    <property type="entry name" value="ATPase_P-typ_cyto_dom_N"/>
</dbReference>
<dbReference type="SFLD" id="SFLDG00002">
    <property type="entry name" value="C1.7:_P-type_atpase_like"/>
    <property type="match status" value="1"/>
</dbReference>
<evidence type="ECO:0000313" key="10">
    <source>
        <dbReference type="Proteomes" id="UP001226389"/>
    </source>
</evidence>
<dbReference type="Gene3D" id="2.70.150.10">
    <property type="entry name" value="Calcium-transporting ATPase, cytoplasmic transduction domain A"/>
    <property type="match status" value="1"/>
</dbReference>
<dbReference type="Pfam" id="PF00702">
    <property type="entry name" value="Hydrolase"/>
    <property type="match status" value="1"/>
</dbReference>
<dbReference type="InterPro" id="IPR023214">
    <property type="entry name" value="HAD_sf"/>
</dbReference>
<dbReference type="Gene3D" id="1.20.1110.10">
    <property type="entry name" value="Calcium-transporting ATPase, transmembrane domain"/>
    <property type="match status" value="1"/>
</dbReference>
<feature type="transmembrane region" description="Helical" evidence="7">
    <location>
        <begin position="656"/>
        <end position="675"/>
    </location>
</feature>
<feature type="transmembrane region" description="Helical" evidence="7">
    <location>
        <begin position="631"/>
        <end position="650"/>
    </location>
</feature>
<dbReference type="SFLD" id="SFLDS00003">
    <property type="entry name" value="Haloacid_Dehalogenase"/>
    <property type="match status" value="1"/>
</dbReference>
<gene>
    <name evidence="9" type="ORF">J2T22_002290</name>
</gene>